<evidence type="ECO:0000313" key="3">
    <source>
        <dbReference type="Proteomes" id="UP000198546"/>
    </source>
</evidence>
<accession>A0A1G7AIK6</accession>
<protein>
    <submittedName>
        <fullName evidence="2">Uncharacterized protein</fullName>
    </submittedName>
</protein>
<dbReference type="RefSeq" id="WP_090594180.1">
    <property type="nucleotide sequence ID" value="NZ_LT629688.1"/>
</dbReference>
<dbReference type="OrthoDB" id="3722887at2"/>
<feature type="region of interest" description="Disordered" evidence="1">
    <location>
        <begin position="378"/>
        <end position="411"/>
    </location>
</feature>
<gene>
    <name evidence="2" type="ORF">SAMN04489747_2630</name>
</gene>
<dbReference type="AlphaFoldDB" id="A0A1G7AIK6"/>
<dbReference type="STRING" id="675864.SAMN04489747_2630"/>
<evidence type="ECO:0000313" key="2">
    <source>
        <dbReference type="EMBL" id="SDE14629.1"/>
    </source>
</evidence>
<evidence type="ECO:0000256" key="1">
    <source>
        <dbReference type="SAM" id="MobiDB-lite"/>
    </source>
</evidence>
<dbReference type="Proteomes" id="UP000198546">
    <property type="component" value="Chromosome i"/>
</dbReference>
<keyword evidence="3" id="KW-1185">Reference proteome</keyword>
<reference evidence="2 3" key="1">
    <citation type="submission" date="2016-10" db="EMBL/GenBank/DDBJ databases">
        <authorList>
            <person name="de Groot N.N."/>
        </authorList>
    </citation>
    <scope>NUCLEOTIDE SEQUENCE [LARGE SCALE GENOMIC DNA]</scope>
    <source>
        <strain evidence="2 3">MON 2.2</strain>
    </source>
</reference>
<dbReference type="EMBL" id="LT629688">
    <property type="protein sequence ID" value="SDE14629.1"/>
    <property type="molecule type" value="Genomic_DNA"/>
</dbReference>
<proteinExistence type="predicted"/>
<sequence>MTATAPAAPARLGEAAEPRELLVYLELLGEWLTDRRRELDELDDAVLRSTLRDQLTTDVTLSLALWQAVSDRHELLLATWDSGRVGLTERQRLSALVWGRLDATLDPSVLASRGPDASALSVSLPEACRLSDALAAQLRSRLALDPALDRQTVRIATLRATCERVRDQVALEPAALRPAAEQRLSALVSRVEAVAAKAQRGGDVGGLLGPLEHDAATTERDLIVAGATRREARGLVERATELRADLDGRGQALTSLVRRCVEQVTPAPRYAVPEVEALGPVPQTTAEVQAYLARLEQVSRAMQVVQHAYSGALAELDAVTGGLGGYVAKARALGVADHPVLRAVEDALLAVLEQRPCPVRIADALVATYRDALGWAGERGGTGTVVPPRPDARDVPRGTLPDTPATPQEVS</sequence>
<name>A0A1G7AIK6_9ACTN</name>
<organism evidence="2 3">
    <name type="scientific">Auraticoccus monumenti</name>
    <dbReference type="NCBI Taxonomy" id="675864"/>
    <lineage>
        <taxon>Bacteria</taxon>
        <taxon>Bacillati</taxon>
        <taxon>Actinomycetota</taxon>
        <taxon>Actinomycetes</taxon>
        <taxon>Propionibacteriales</taxon>
        <taxon>Propionibacteriaceae</taxon>
        <taxon>Auraticoccus</taxon>
    </lineage>
</organism>